<keyword evidence="1" id="KW-1133">Transmembrane helix</keyword>
<evidence type="ECO:0000256" key="1">
    <source>
        <dbReference type="SAM" id="Phobius"/>
    </source>
</evidence>
<name>A0ABS8JGZ0_9GAMM</name>
<sequence>MRLARKLVAILGIAGVVVACVLGAVAVFAMRMPPRMGVVVIACLMLAFACRRVWLHLGERIDARDRQDVADLQRMSRFEASHRPVLLIGATVTMTLVGGWSLSMGLQPGGDPILLLCGVLLVPFALFCSFELLRLTLRPGPMLSMDARGLDYAAFGTIAWDDIAGIEMHTVTIRRHEQHVLDLAVRAHPRYFEQLSWMWKLKHRAWRGGRMRWVLLSIPLNALNQRPELIVEAARHFRAKSSAPLFRQWSRHLDFAFAESMAKMDEVTRDLERAAESGDFAAAEAIMRRSEENTRELDALLRKQRQR</sequence>
<protein>
    <submittedName>
        <fullName evidence="2">Uncharacterized protein</fullName>
    </submittedName>
</protein>
<keyword evidence="1" id="KW-0472">Membrane</keyword>
<gene>
    <name evidence="2" type="ORF">LK996_07195</name>
</gene>
<feature type="transmembrane region" description="Helical" evidence="1">
    <location>
        <begin position="7"/>
        <end position="30"/>
    </location>
</feature>
<feature type="transmembrane region" description="Helical" evidence="1">
    <location>
        <begin position="84"/>
        <end position="101"/>
    </location>
</feature>
<evidence type="ECO:0000313" key="3">
    <source>
        <dbReference type="Proteomes" id="UP001165293"/>
    </source>
</evidence>
<organism evidence="2 3">
    <name type="scientific">Noviluteimonas lactosilytica</name>
    <dbReference type="NCBI Taxonomy" id="2888523"/>
    <lineage>
        <taxon>Bacteria</taxon>
        <taxon>Pseudomonadati</taxon>
        <taxon>Pseudomonadota</taxon>
        <taxon>Gammaproteobacteria</taxon>
        <taxon>Lysobacterales</taxon>
        <taxon>Lysobacteraceae</taxon>
        <taxon>Noviluteimonas</taxon>
    </lineage>
</organism>
<comment type="caution">
    <text evidence="2">The sequence shown here is derived from an EMBL/GenBank/DDBJ whole genome shotgun (WGS) entry which is preliminary data.</text>
</comment>
<reference evidence="2" key="1">
    <citation type="submission" date="2021-10" db="EMBL/GenBank/DDBJ databases">
        <authorList>
            <person name="Lyu M."/>
            <person name="Wang X."/>
            <person name="Meng X."/>
            <person name="Xu K."/>
        </authorList>
    </citation>
    <scope>NUCLEOTIDE SEQUENCE</scope>
    <source>
        <strain evidence="2">A6</strain>
    </source>
</reference>
<dbReference type="Proteomes" id="UP001165293">
    <property type="component" value="Unassembled WGS sequence"/>
</dbReference>
<evidence type="ECO:0000313" key="2">
    <source>
        <dbReference type="EMBL" id="MCC8362861.1"/>
    </source>
</evidence>
<dbReference type="RefSeq" id="WP_230526436.1">
    <property type="nucleotide sequence ID" value="NZ_JAJGAK010000001.1"/>
</dbReference>
<proteinExistence type="predicted"/>
<accession>A0ABS8JGZ0</accession>
<dbReference type="PROSITE" id="PS51257">
    <property type="entry name" value="PROKAR_LIPOPROTEIN"/>
    <property type="match status" value="1"/>
</dbReference>
<feature type="transmembrane region" description="Helical" evidence="1">
    <location>
        <begin position="113"/>
        <end position="133"/>
    </location>
</feature>
<keyword evidence="1" id="KW-0812">Transmembrane</keyword>
<dbReference type="EMBL" id="JAJGAK010000001">
    <property type="protein sequence ID" value="MCC8362861.1"/>
    <property type="molecule type" value="Genomic_DNA"/>
</dbReference>
<feature type="transmembrane region" description="Helical" evidence="1">
    <location>
        <begin position="36"/>
        <end position="54"/>
    </location>
</feature>
<keyword evidence="3" id="KW-1185">Reference proteome</keyword>